<comment type="function">
    <text evidence="6 9">Catalyzes cyclization of the linear tetrapyrrole, hydroxymethylbilane, to the macrocyclic uroporphyrinogen III.</text>
</comment>
<feature type="domain" description="Tetrapyrrole biosynthesis uroporphyrinogen III synthase" evidence="10">
    <location>
        <begin position="53"/>
        <end position="262"/>
    </location>
</feature>
<comment type="caution">
    <text evidence="11">The sequence shown here is derived from an EMBL/GenBank/DDBJ whole genome shotgun (WGS) entry which is preliminary data.</text>
</comment>
<keyword evidence="4 9" id="KW-0456">Lyase</keyword>
<evidence type="ECO:0000256" key="5">
    <source>
        <dbReference type="ARBA" id="ARBA00023244"/>
    </source>
</evidence>
<comment type="similarity">
    <text evidence="2 9">Belongs to the uroporphyrinogen-III synthase family.</text>
</comment>
<dbReference type="PANTHER" id="PTHR38042">
    <property type="entry name" value="UROPORPHYRINOGEN-III SYNTHASE, CHLOROPLASTIC"/>
    <property type="match status" value="1"/>
</dbReference>
<protein>
    <recommendedName>
        <fullName evidence="7 9">Uroporphyrinogen-III synthase</fullName>
        <ecNumber evidence="3 9">4.2.1.75</ecNumber>
    </recommendedName>
</protein>
<comment type="pathway">
    <text evidence="1 9">Porphyrin-containing compound metabolism; protoporphyrin-IX biosynthesis; coproporphyrinogen-III from 5-aminolevulinate: step 3/4.</text>
</comment>
<dbReference type="PANTHER" id="PTHR38042:SF1">
    <property type="entry name" value="UROPORPHYRINOGEN-III SYNTHASE, CHLOROPLASTIC"/>
    <property type="match status" value="1"/>
</dbReference>
<dbReference type="EC" id="4.2.1.75" evidence="3 9"/>
<dbReference type="InterPro" id="IPR036108">
    <property type="entry name" value="4pyrrol_syn_uPrphyn_synt_sf"/>
</dbReference>
<dbReference type="InterPro" id="IPR039793">
    <property type="entry name" value="UROS/Hem4"/>
</dbReference>
<dbReference type="RefSeq" id="WP_242007134.1">
    <property type="nucleotide sequence ID" value="NZ_JBHLZV010000012.1"/>
</dbReference>
<dbReference type="SUPFAM" id="SSF69618">
    <property type="entry name" value="HemD-like"/>
    <property type="match status" value="1"/>
</dbReference>
<name>A0ABT3Q411_9PROT</name>
<organism evidence="11 12">
    <name type="scientific">Acetobacter farinalis</name>
    <dbReference type="NCBI Taxonomy" id="1260984"/>
    <lineage>
        <taxon>Bacteria</taxon>
        <taxon>Pseudomonadati</taxon>
        <taxon>Pseudomonadota</taxon>
        <taxon>Alphaproteobacteria</taxon>
        <taxon>Acetobacterales</taxon>
        <taxon>Acetobacteraceae</taxon>
        <taxon>Acetobacter</taxon>
    </lineage>
</organism>
<dbReference type="InterPro" id="IPR003754">
    <property type="entry name" value="4pyrrol_synth_uPrphyn_synth"/>
</dbReference>
<comment type="catalytic activity">
    <reaction evidence="8 9">
        <text>hydroxymethylbilane = uroporphyrinogen III + H2O</text>
        <dbReference type="Rhea" id="RHEA:18965"/>
        <dbReference type="ChEBI" id="CHEBI:15377"/>
        <dbReference type="ChEBI" id="CHEBI:57308"/>
        <dbReference type="ChEBI" id="CHEBI:57845"/>
        <dbReference type="EC" id="4.2.1.75"/>
    </reaction>
</comment>
<evidence type="ECO:0000256" key="7">
    <source>
        <dbReference type="ARBA" id="ARBA00040167"/>
    </source>
</evidence>
<evidence type="ECO:0000256" key="3">
    <source>
        <dbReference type="ARBA" id="ARBA00013109"/>
    </source>
</evidence>
<evidence type="ECO:0000256" key="6">
    <source>
        <dbReference type="ARBA" id="ARBA00037589"/>
    </source>
</evidence>
<evidence type="ECO:0000313" key="12">
    <source>
        <dbReference type="Proteomes" id="UP001526446"/>
    </source>
</evidence>
<dbReference type="CDD" id="cd06578">
    <property type="entry name" value="HemD"/>
    <property type="match status" value="1"/>
</dbReference>
<evidence type="ECO:0000256" key="8">
    <source>
        <dbReference type="ARBA" id="ARBA00048617"/>
    </source>
</evidence>
<evidence type="ECO:0000313" key="11">
    <source>
        <dbReference type="EMBL" id="MCX2559994.1"/>
    </source>
</evidence>
<keyword evidence="5 9" id="KW-0627">Porphyrin biosynthesis</keyword>
<dbReference type="EMBL" id="JAPIUX010000001">
    <property type="protein sequence ID" value="MCX2559994.1"/>
    <property type="molecule type" value="Genomic_DNA"/>
</dbReference>
<dbReference type="Proteomes" id="UP001526446">
    <property type="component" value="Unassembled WGS sequence"/>
</dbReference>
<evidence type="ECO:0000256" key="2">
    <source>
        <dbReference type="ARBA" id="ARBA00008133"/>
    </source>
</evidence>
<evidence type="ECO:0000259" key="10">
    <source>
        <dbReference type="Pfam" id="PF02602"/>
    </source>
</evidence>
<dbReference type="Pfam" id="PF02602">
    <property type="entry name" value="HEM4"/>
    <property type="match status" value="1"/>
</dbReference>
<dbReference type="Gene3D" id="3.40.50.10090">
    <property type="match status" value="2"/>
</dbReference>
<evidence type="ECO:0000256" key="9">
    <source>
        <dbReference type="RuleBase" id="RU366031"/>
    </source>
</evidence>
<keyword evidence="12" id="KW-1185">Reference proteome</keyword>
<evidence type="ECO:0000256" key="4">
    <source>
        <dbReference type="ARBA" id="ARBA00023239"/>
    </source>
</evidence>
<reference evidence="11 12" key="1">
    <citation type="submission" date="2022-11" db="EMBL/GenBank/DDBJ databases">
        <title>Genome sequencing of Acetobacter type strain.</title>
        <authorList>
            <person name="Heo J."/>
            <person name="Lee D."/>
            <person name="Han B.-H."/>
            <person name="Hong S.-B."/>
            <person name="Kwon S.-W."/>
        </authorList>
    </citation>
    <scope>NUCLEOTIDE SEQUENCE [LARGE SCALE GENOMIC DNA]</scope>
    <source>
        <strain evidence="11 12">KACC 21251</strain>
    </source>
</reference>
<accession>A0ABT3Q411</accession>
<proteinExistence type="inferred from homology"/>
<gene>
    <name evidence="11" type="ORF">OQ252_01070</name>
</gene>
<evidence type="ECO:0000256" key="1">
    <source>
        <dbReference type="ARBA" id="ARBA00004772"/>
    </source>
</evidence>
<sequence length="271" mass="27856">MRRVWAGSWVKACGLTALPTFLKSEPAALMSDPAVPCGVLVTRPEPGLSETCAAVAAAGWVPYAAPALHITPQVVRCMPAQPAACVLTSGQAVQAAQASLPSSCLVFAVGDRTAQRARAAGFIDVRSAQGDAEALVALITRTHAPSAGTLLLLSGARQGVALAARLRLAGFQVVRRVAYTARPVQRVAPEILSALKAGVISHSLFFSSESAAAWIAALPEAEREAASRTTGIVISQATAAVVQRAGWSRVMVAAQPTAQAVLEALGPGPRV</sequence>